<dbReference type="AlphaFoldDB" id="A0A1U7NI49"/>
<evidence type="ECO:0000259" key="12">
    <source>
        <dbReference type="PROSITE" id="PS50109"/>
    </source>
</evidence>
<evidence type="ECO:0000256" key="5">
    <source>
        <dbReference type="ARBA" id="ARBA00022679"/>
    </source>
</evidence>
<dbReference type="EC" id="2.7.13.3" evidence="3"/>
<dbReference type="PRINTS" id="PR00344">
    <property type="entry name" value="BCTRLSENSOR"/>
</dbReference>
<comment type="catalytic activity">
    <reaction evidence="1">
        <text>ATP + protein L-histidine = ADP + protein N-phospho-L-histidine.</text>
        <dbReference type="EC" id="2.7.13.3"/>
    </reaction>
</comment>
<keyword evidence="7" id="KW-0418">Kinase</keyword>
<dbReference type="Pfam" id="PF02518">
    <property type="entry name" value="HATPase_c"/>
    <property type="match status" value="1"/>
</dbReference>
<evidence type="ECO:0000256" key="9">
    <source>
        <dbReference type="ARBA" id="ARBA00023012"/>
    </source>
</evidence>
<evidence type="ECO:0000256" key="4">
    <source>
        <dbReference type="ARBA" id="ARBA00022475"/>
    </source>
</evidence>
<dbReference type="PANTHER" id="PTHR45453">
    <property type="entry name" value="PHOSPHATE REGULON SENSOR PROTEIN PHOR"/>
    <property type="match status" value="1"/>
</dbReference>
<evidence type="ECO:0000256" key="7">
    <source>
        <dbReference type="ARBA" id="ARBA00022777"/>
    </source>
</evidence>
<dbReference type="InterPro" id="IPR005467">
    <property type="entry name" value="His_kinase_dom"/>
</dbReference>
<evidence type="ECO:0000256" key="1">
    <source>
        <dbReference type="ARBA" id="ARBA00000085"/>
    </source>
</evidence>
<name>A0A1U7NI49_9FIRM</name>
<dbReference type="GO" id="GO:0000155">
    <property type="term" value="F:phosphorelay sensor kinase activity"/>
    <property type="evidence" value="ECO:0007669"/>
    <property type="project" value="TreeGrafter"/>
</dbReference>
<dbReference type="GO" id="GO:0005886">
    <property type="term" value="C:plasma membrane"/>
    <property type="evidence" value="ECO:0007669"/>
    <property type="project" value="UniProtKB-SubCell"/>
</dbReference>
<feature type="domain" description="Histidine kinase" evidence="12">
    <location>
        <begin position="111"/>
        <end position="343"/>
    </location>
</feature>
<keyword evidence="10 11" id="KW-0472">Membrane</keyword>
<protein>
    <recommendedName>
        <fullName evidence="3">histidine kinase</fullName>
        <ecNumber evidence="3">2.7.13.3</ecNumber>
    </recommendedName>
</protein>
<dbReference type="SMART" id="SM00387">
    <property type="entry name" value="HATPase_c"/>
    <property type="match status" value="1"/>
</dbReference>
<evidence type="ECO:0000256" key="2">
    <source>
        <dbReference type="ARBA" id="ARBA00004651"/>
    </source>
</evidence>
<evidence type="ECO:0000256" key="11">
    <source>
        <dbReference type="SAM" id="Phobius"/>
    </source>
</evidence>
<dbReference type="GO" id="GO:0016036">
    <property type="term" value="P:cellular response to phosphate starvation"/>
    <property type="evidence" value="ECO:0007669"/>
    <property type="project" value="TreeGrafter"/>
</dbReference>
<dbReference type="PANTHER" id="PTHR45453:SF2">
    <property type="entry name" value="HISTIDINE KINASE"/>
    <property type="match status" value="1"/>
</dbReference>
<reference evidence="13 14" key="1">
    <citation type="submission" date="2016-11" db="EMBL/GenBank/DDBJ databases">
        <title>Description of two novel members of the family Erysipelotrichaceae: Ileibacterium lipovorans gen. nov., sp. nov. and Dubosiella newyorkensis, gen. nov., sp. nov.</title>
        <authorList>
            <person name="Cox L.M."/>
            <person name="Sohn J."/>
            <person name="Tyrrell K.L."/>
            <person name="Citron D.M."/>
            <person name="Lawson P.A."/>
            <person name="Patel N.B."/>
            <person name="Iizumi T."/>
            <person name="Perez-Perez G.I."/>
            <person name="Goldstein E.J."/>
            <person name="Blaser M.J."/>
        </authorList>
    </citation>
    <scope>NUCLEOTIDE SEQUENCE [LARGE SCALE GENOMIC DNA]</scope>
    <source>
        <strain evidence="13 14">NYU-BL-A3</strain>
    </source>
</reference>
<evidence type="ECO:0000256" key="8">
    <source>
        <dbReference type="ARBA" id="ARBA00022989"/>
    </source>
</evidence>
<organism evidence="13 14">
    <name type="scientific">Ileibacterium valens</name>
    <dbReference type="NCBI Taxonomy" id="1862668"/>
    <lineage>
        <taxon>Bacteria</taxon>
        <taxon>Bacillati</taxon>
        <taxon>Bacillota</taxon>
        <taxon>Erysipelotrichia</taxon>
        <taxon>Erysipelotrichales</taxon>
        <taxon>Erysipelotrichaceae</taxon>
        <taxon>Ileibacterium</taxon>
    </lineage>
</organism>
<evidence type="ECO:0000313" key="14">
    <source>
        <dbReference type="Proteomes" id="UP000186341"/>
    </source>
</evidence>
<dbReference type="PROSITE" id="PS50109">
    <property type="entry name" value="HIS_KIN"/>
    <property type="match status" value="1"/>
</dbReference>
<dbReference type="GO" id="GO:0004721">
    <property type="term" value="F:phosphoprotein phosphatase activity"/>
    <property type="evidence" value="ECO:0007669"/>
    <property type="project" value="TreeGrafter"/>
</dbReference>
<comment type="caution">
    <text evidence="13">The sequence shown here is derived from an EMBL/GenBank/DDBJ whole genome shotgun (WGS) entry which is preliminary data.</text>
</comment>
<keyword evidence="14" id="KW-1185">Reference proteome</keyword>
<feature type="transmembrane region" description="Helical" evidence="11">
    <location>
        <begin position="31"/>
        <end position="51"/>
    </location>
</feature>
<dbReference type="Proteomes" id="UP000186341">
    <property type="component" value="Unassembled WGS sequence"/>
</dbReference>
<dbReference type="SUPFAM" id="SSF55874">
    <property type="entry name" value="ATPase domain of HSP90 chaperone/DNA topoisomerase II/histidine kinase"/>
    <property type="match status" value="1"/>
</dbReference>
<evidence type="ECO:0000256" key="10">
    <source>
        <dbReference type="ARBA" id="ARBA00023136"/>
    </source>
</evidence>
<evidence type="ECO:0000256" key="6">
    <source>
        <dbReference type="ARBA" id="ARBA00022692"/>
    </source>
</evidence>
<dbReference type="InterPro" id="IPR050351">
    <property type="entry name" value="BphY/WalK/GraS-like"/>
</dbReference>
<keyword evidence="8 11" id="KW-1133">Transmembrane helix</keyword>
<dbReference type="InterPro" id="IPR003594">
    <property type="entry name" value="HATPase_dom"/>
</dbReference>
<sequence>MIKSLLMSLVCLIVFNLYLLLFDQKIEFENILYIDFLIGLILIIWLIWEITKRRNFQRLKKELCENPNQEAAFLLEDFENSDICFHDLKVYENRLRIEKNRYQDLENSIVNQIHEIKIPLSSLYLQNDDLQNQIDNTLLHLRDSQYGLSVEEIGMRLKDLLRDQRSQYDQMNRLLNLMLDSSRISSELTEIRIRKVPLKSLISRAIKDNSYRLIHYQFSLSLPEEELIVCSDDHWLSFVLNQLIDNAIKYRSENPKLSFSMEKIPGFVYLKIKDNGQGIASEDLPTIFEKGFTGTNKRNQKIKSTGMGLYFSKMILEKMQSSIDVESKKNEGTQFVIKIPINEFELWKENKIEDNQTFRK</sequence>
<dbReference type="InterPro" id="IPR036890">
    <property type="entry name" value="HATPase_C_sf"/>
</dbReference>
<keyword evidence="5" id="KW-0808">Transferase</keyword>
<keyword evidence="4" id="KW-1003">Cell membrane</keyword>
<dbReference type="EMBL" id="MPJW01000070">
    <property type="protein sequence ID" value="OLU41950.1"/>
    <property type="molecule type" value="Genomic_DNA"/>
</dbReference>
<comment type="subcellular location">
    <subcellularLocation>
        <location evidence="2">Cell membrane</location>
        <topology evidence="2">Multi-pass membrane protein</topology>
    </subcellularLocation>
</comment>
<keyword evidence="6 11" id="KW-0812">Transmembrane</keyword>
<dbReference type="InterPro" id="IPR004358">
    <property type="entry name" value="Sig_transdc_His_kin-like_C"/>
</dbReference>
<keyword evidence="9" id="KW-0902">Two-component regulatory system</keyword>
<evidence type="ECO:0000313" key="13">
    <source>
        <dbReference type="EMBL" id="OLU41950.1"/>
    </source>
</evidence>
<dbReference type="Gene3D" id="3.30.565.10">
    <property type="entry name" value="Histidine kinase-like ATPase, C-terminal domain"/>
    <property type="match status" value="1"/>
</dbReference>
<evidence type="ECO:0000256" key="3">
    <source>
        <dbReference type="ARBA" id="ARBA00012438"/>
    </source>
</evidence>
<proteinExistence type="predicted"/>
<accession>A0A1U7NI49</accession>
<gene>
    <name evidence="13" type="ORF">BO222_02360</name>
</gene>